<protein>
    <submittedName>
        <fullName evidence="1">Uncharacterized protein</fullName>
    </submittedName>
</protein>
<accession>A0A967ECD7</accession>
<dbReference type="AlphaFoldDB" id="A0A967ECD7"/>
<proteinExistence type="predicted"/>
<dbReference type="Proteomes" id="UP000597459">
    <property type="component" value="Unassembled WGS sequence"/>
</dbReference>
<dbReference type="Gene3D" id="3.40.50.150">
    <property type="entry name" value="Vaccinia Virus protein VP39"/>
    <property type="match status" value="1"/>
</dbReference>
<name>A0A967ECD7_9PROT</name>
<keyword evidence="2" id="KW-1185">Reference proteome</keyword>
<dbReference type="InterPro" id="IPR029063">
    <property type="entry name" value="SAM-dependent_MTases_sf"/>
</dbReference>
<dbReference type="Pfam" id="PF13578">
    <property type="entry name" value="Methyltransf_24"/>
    <property type="match status" value="1"/>
</dbReference>
<organism evidence="1 2">
    <name type="scientific">Acetobacter estunensis</name>
    <dbReference type="NCBI Taxonomy" id="104097"/>
    <lineage>
        <taxon>Bacteria</taxon>
        <taxon>Pseudomonadati</taxon>
        <taxon>Pseudomonadota</taxon>
        <taxon>Alphaproteobacteria</taxon>
        <taxon>Acetobacterales</taxon>
        <taxon>Acetobacteraceae</taxon>
        <taxon>Acetobacter</taxon>
    </lineage>
</organism>
<reference evidence="1" key="1">
    <citation type="submission" date="2019-11" db="EMBL/GenBank/DDBJ databases">
        <title>Description of new Acetobacter species.</title>
        <authorList>
            <person name="Cleenwerck I."/>
            <person name="Sombolestani A.S."/>
        </authorList>
    </citation>
    <scope>NUCLEOTIDE SEQUENCE</scope>
    <source>
        <strain evidence="1">LMG 1626</strain>
    </source>
</reference>
<dbReference type="EMBL" id="WOTH01000003">
    <property type="protein sequence ID" value="NHO52840.1"/>
    <property type="molecule type" value="Genomic_DNA"/>
</dbReference>
<sequence length="179" mass="20435">MVWAWQYPKQFSKYLMSLSKKNIKSYAEIGCRHGGTFIITLEYLKRFNPIESALAIDIARSDIMQNYCHSHENTKYLISSSRSEESISELQSRQWDLVLIDGDHSTEGCLHDYIATKNHAKYLALHDVISDACVGVKNIWNLITSILPDRKTGAFTEQYDEVITRTGKKFLGLGIAILE</sequence>
<dbReference type="SUPFAM" id="SSF53335">
    <property type="entry name" value="S-adenosyl-L-methionine-dependent methyltransferases"/>
    <property type="match status" value="1"/>
</dbReference>
<evidence type="ECO:0000313" key="2">
    <source>
        <dbReference type="Proteomes" id="UP000597459"/>
    </source>
</evidence>
<comment type="caution">
    <text evidence="1">The sequence shown here is derived from an EMBL/GenBank/DDBJ whole genome shotgun (WGS) entry which is preliminary data.</text>
</comment>
<evidence type="ECO:0000313" key="1">
    <source>
        <dbReference type="EMBL" id="NHO52840.1"/>
    </source>
</evidence>
<gene>
    <name evidence="1" type="ORF">GOB87_02535</name>
</gene>